<proteinExistence type="predicted"/>
<dbReference type="Proteomes" id="UP000006755">
    <property type="component" value="Unassembled WGS sequence"/>
</dbReference>
<evidence type="ECO:0000256" key="1">
    <source>
        <dbReference type="SAM" id="Phobius"/>
    </source>
</evidence>
<evidence type="ECO:0000313" key="3">
    <source>
        <dbReference type="Proteomes" id="UP000006755"/>
    </source>
</evidence>
<dbReference type="RefSeq" id="WP_008486732.1">
    <property type="nucleotide sequence ID" value="NZ_AMRI01000040.1"/>
</dbReference>
<dbReference type="AlphaFoldDB" id="K2IXD7"/>
<dbReference type="eggNOG" id="ENOG5033D84">
    <property type="taxonomic scope" value="Bacteria"/>
</dbReference>
<keyword evidence="3" id="KW-1185">Reference proteome</keyword>
<name>K2IXD7_9GAMM</name>
<gene>
    <name evidence="2" type="ORF">B3C1_18537</name>
</gene>
<comment type="caution">
    <text evidence="2">The sequence shown here is derived from an EMBL/GenBank/DDBJ whole genome shotgun (WGS) entry which is preliminary data.</text>
</comment>
<dbReference type="InterPro" id="IPR027375">
    <property type="entry name" value="DKNYY"/>
</dbReference>
<protein>
    <submittedName>
        <fullName evidence="2">Membrane protein</fullName>
    </submittedName>
</protein>
<dbReference type="Pfam" id="PF13644">
    <property type="entry name" value="DKNYY"/>
    <property type="match status" value="1"/>
</dbReference>
<keyword evidence="1" id="KW-1133">Transmembrane helix</keyword>
<dbReference type="EMBL" id="AMRI01000040">
    <property type="protein sequence ID" value="EKE67538.1"/>
    <property type="molecule type" value="Genomic_DNA"/>
</dbReference>
<organism evidence="2 3">
    <name type="scientific">Gallaecimonas xiamenensis 3-C-1</name>
    <dbReference type="NCBI Taxonomy" id="745411"/>
    <lineage>
        <taxon>Bacteria</taxon>
        <taxon>Pseudomonadati</taxon>
        <taxon>Pseudomonadota</taxon>
        <taxon>Gammaproteobacteria</taxon>
        <taxon>Enterobacterales</taxon>
        <taxon>Gallaecimonadaceae</taxon>
        <taxon>Gallaecimonas</taxon>
    </lineage>
</organism>
<feature type="transmembrane region" description="Helical" evidence="1">
    <location>
        <begin position="71"/>
        <end position="92"/>
    </location>
</feature>
<sequence>MKIFLNVVITLALLYWPLLLMFSPMAFDAPGSENSRRAVFGVVAFLSYPVLIFLLLGLFGGQYFGFNGFPMALVAAVVVSCVLTLFGFTGMVKNALMGIPNSGYALVRDQAYYNAKPIKGADLATFKPVKREDFGHAYEAQLYALDNAHLYYSGEPVADVSVQQLQGRIVGTTLYWFTDHQVITDGKVIEGANPASFDCFEEHSSWCFSKTDGKGTVFYHKTPIPQADFASFTPLTETLAKDKNAIYWLDTQLQTDADPATFELLADDSFARDKQHVYFRSAEQMVRLDKAEPDSFELLDRQYCKGSGVIYYAGNYEIRELEGADFDTFEVTDYDEKTQSDARDAKHFYMRGELVTQ</sequence>
<dbReference type="STRING" id="745411.B3C1_18537"/>
<evidence type="ECO:0000313" key="2">
    <source>
        <dbReference type="EMBL" id="EKE67538.1"/>
    </source>
</evidence>
<keyword evidence="1" id="KW-0472">Membrane</keyword>
<keyword evidence="1" id="KW-0812">Transmembrane</keyword>
<reference evidence="2 3" key="1">
    <citation type="journal article" date="2012" name="J. Bacteriol.">
        <title>Genome Sequence of Gallaecimonas xiamenensis Type Strain 3-C-1.</title>
        <authorList>
            <person name="Lai Q."/>
            <person name="Wang L."/>
            <person name="Wang W."/>
            <person name="Shao Z."/>
        </authorList>
    </citation>
    <scope>NUCLEOTIDE SEQUENCE [LARGE SCALE GENOMIC DNA]</scope>
    <source>
        <strain evidence="2 3">3-C-1</strain>
    </source>
</reference>
<feature type="transmembrane region" description="Helical" evidence="1">
    <location>
        <begin position="38"/>
        <end position="59"/>
    </location>
</feature>
<accession>K2IXD7</accession>